<protein>
    <submittedName>
        <fullName evidence="2">Uncharacterized protein</fullName>
    </submittedName>
</protein>
<proteinExistence type="predicted"/>
<keyword evidence="3" id="KW-1185">Reference proteome</keyword>
<organism evidence="2 3">
    <name type="scientific">Nonomuraea salmonea</name>
    <dbReference type="NCBI Taxonomy" id="46181"/>
    <lineage>
        <taxon>Bacteria</taxon>
        <taxon>Bacillati</taxon>
        <taxon>Actinomycetota</taxon>
        <taxon>Actinomycetes</taxon>
        <taxon>Streptosporangiales</taxon>
        <taxon>Streptosporangiaceae</taxon>
        <taxon>Nonomuraea</taxon>
    </lineage>
</organism>
<name>A0ABV5P0W5_9ACTN</name>
<dbReference type="RefSeq" id="WP_345404980.1">
    <property type="nucleotide sequence ID" value="NZ_BAAAXS010000001.1"/>
</dbReference>
<comment type="caution">
    <text evidence="2">The sequence shown here is derived from an EMBL/GenBank/DDBJ whole genome shotgun (WGS) entry which is preliminary data.</text>
</comment>
<reference evidence="2 3" key="1">
    <citation type="submission" date="2024-09" db="EMBL/GenBank/DDBJ databases">
        <authorList>
            <person name="Sun Q."/>
            <person name="Mori K."/>
        </authorList>
    </citation>
    <scope>NUCLEOTIDE SEQUENCE [LARGE SCALE GENOMIC DNA]</scope>
    <source>
        <strain evidence="2 3">JCM 3324</strain>
    </source>
</reference>
<gene>
    <name evidence="2" type="ORF">ACFFR3_42510</name>
</gene>
<dbReference type="Proteomes" id="UP001589568">
    <property type="component" value="Unassembled WGS sequence"/>
</dbReference>
<dbReference type="EMBL" id="JBHMCF010000046">
    <property type="protein sequence ID" value="MFB9476210.1"/>
    <property type="molecule type" value="Genomic_DNA"/>
</dbReference>
<evidence type="ECO:0000256" key="1">
    <source>
        <dbReference type="SAM" id="MobiDB-lite"/>
    </source>
</evidence>
<feature type="compositionally biased region" description="Basic and acidic residues" evidence="1">
    <location>
        <begin position="27"/>
        <end position="38"/>
    </location>
</feature>
<sequence>MRLASDSRARNGVRSAAEPPAEPPGDGLDRQGAGDRLGDGPAGGLSEMGAMLEELGITPLDFSDQDGGMAAPAIKAGSARGSPVA</sequence>
<feature type="region of interest" description="Disordered" evidence="1">
    <location>
        <begin position="1"/>
        <end position="85"/>
    </location>
</feature>
<accession>A0ABV5P0W5</accession>
<evidence type="ECO:0000313" key="3">
    <source>
        <dbReference type="Proteomes" id="UP001589568"/>
    </source>
</evidence>
<evidence type="ECO:0000313" key="2">
    <source>
        <dbReference type="EMBL" id="MFB9476210.1"/>
    </source>
</evidence>